<dbReference type="InterPro" id="IPR051502">
    <property type="entry name" value="RLP_Defense_Trigger"/>
</dbReference>
<feature type="region of interest" description="Disordered" evidence="11">
    <location>
        <begin position="942"/>
        <end position="962"/>
    </location>
</feature>
<comment type="caution">
    <text evidence="13">The sequence shown here is derived from an EMBL/GenBank/DDBJ whole genome shotgun (WGS) entry which is preliminary data.</text>
</comment>
<evidence type="ECO:0000256" key="11">
    <source>
        <dbReference type="SAM" id="MobiDB-lite"/>
    </source>
</evidence>
<feature type="domain" description="IPT/TIG" evidence="12">
    <location>
        <begin position="440"/>
        <end position="518"/>
    </location>
</feature>
<evidence type="ECO:0000256" key="8">
    <source>
        <dbReference type="ARBA" id="ARBA00022989"/>
    </source>
</evidence>
<accession>D3AYC2</accession>
<dbReference type="InParanoid" id="D3AYC2"/>
<evidence type="ECO:0000256" key="2">
    <source>
        <dbReference type="ARBA" id="ARBA00009592"/>
    </source>
</evidence>
<evidence type="ECO:0000256" key="10">
    <source>
        <dbReference type="ARBA" id="ARBA00037847"/>
    </source>
</evidence>
<evidence type="ECO:0000313" key="14">
    <source>
        <dbReference type="Proteomes" id="UP000001396"/>
    </source>
</evidence>
<dbReference type="SUPFAM" id="SSF52058">
    <property type="entry name" value="L domain-like"/>
    <property type="match status" value="1"/>
</dbReference>
<dbReference type="SUPFAM" id="SSF81296">
    <property type="entry name" value="E set domains"/>
    <property type="match status" value="1"/>
</dbReference>
<evidence type="ECO:0000256" key="7">
    <source>
        <dbReference type="ARBA" id="ARBA00022737"/>
    </source>
</evidence>
<dbReference type="FunCoup" id="D3AYC2">
    <property type="interactions" value="422"/>
</dbReference>
<evidence type="ECO:0000313" key="13">
    <source>
        <dbReference type="EMBL" id="EFA85949.1"/>
    </source>
</evidence>
<keyword evidence="5" id="KW-0812">Transmembrane</keyword>
<keyword evidence="7" id="KW-0677">Repeat</keyword>
<evidence type="ECO:0000256" key="9">
    <source>
        <dbReference type="ARBA" id="ARBA00023136"/>
    </source>
</evidence>
<keyword evidence="4" id="KW-0433">Leucine-rich repeat</keyword>
<evidence type="ECO:0000259" key="12">
    <source>
        <dbReference type="Pfam" id="PF01833"/>
    </source>
</evidence>
<evidence type="ECO:0000256" key="3">
    <source>
        <dbReference type="ARBA" id="ARBA00022475"/>
    </source>
</evidence>
<gene>
    <name evidence="13" type="primary">slrA</name>
    <name evidence="13" type="ORF">PPL_01182</name>
</gene>
<dbReference type="PROSITE" id="PS51450">
    <property type="entry name" value="LRR"/>
    <property type="match status" value="1"/>
</dbReference>
<feature type="domain" description="IPT/TIG" evidence="12">
    <location>
        <begin position="354"/>
        <end position="439"/>
    </location>
</feature>
<keyword evidence="9" id="KW-0472">Membrane</keyword>
<comment type="similarity">
    <text evidence="2">Belongs to the RLP family.</text>
</comment>
<comment type="subcellular location">
    <subcellularLocation>
        <location evidence="1">Cell membrane</location>
    </subcellularLocation>
    <subcellularLocation>
        <location evidence="10">Endomembrane system</location>
        <topology evidence="10">Single-pass membrane protein</topology>
    </subcellularLocation>
</comment>
<dbReference type="InterPro" id="IPR001611">
    <property type="entry name" value="Leu-rich_rpt"/>
</dbReference>
<evidence type="ECO:0000256" key="5">
    <source>
        <dbReference type="ARBA" id="ARBA00022692"/>
    </source>
</evidence>
<dbReference type="RefSeq" id="XP_020438055.1">
    <property type="nucleotide sequence ID" value="XM_020572197.1"/>
</dbReference>
<reference evidence="13 14" key="1">
    <citation type="journal article" date="2011" name="Genome Res.">
        <title>Phylogeny-wide analysis of social amoeba genomes highlights ancient origins for complex intercellular communication.</title>
        <authorList>
            <person name="Heidel A.J."/>
            <person name="Lawal H.M."/>
            <person name="Felder M."/>
            <person name="Schilde C."/>
            <person name="Helps N.R."/>
            <person name="Tunggal B."/>
            <person name="Rivero F."/>
            <person name="John U."/>
            <person name="Schleicher M."/>
            <person name="Eichinger L."/>
            <person name="Platzer M."/>
            <person name="Noegel A.A."/>
            <person name="Schaap P."/>
            <person name="Gloeckner G."/>
        </authorList>
    </citation>
    <scope>NUCLEOTIDE SEQUENCE [LARGE SCALE GENOMIC DNA]</scope>
    <source>
        <strain evidence="14">ATCC 26659 / Pp 5 / PN500</strain>
    </source>
</reference>
<evidence type="ECO:0000256" key="1">
    <source>
        <dbReference type="ARBA" id="ARBA00004236"/>
    </source>
</evidence>
<dbReference type="InterPro" id="IPR013783">
    <property type="entry name" value="Ig-like_fold"/>
</dbReference>
<keyword evidence="3" id="KW-1003">Cell membrane</keyword>
<keyword evidence="8" id="KW-1133">Transmembrane helix</keyword>
<dbReference type="Pfam" id="PF00560">
    <property type="entry name" value="LRR_1"/>
    <property type="match status" value="1"/>
</dbReference>
<dbReference type="InterPro" id="IPR014756">
    <property type="entry name" value="Ig_E-set"/>
</dbReference>
<evidence type="ECO:0000256" key="4">
    <source>
        <dbReference type="ARBA" id="ARBA00022614"/>
    </source>
</evidence>
<proteinExistence type="inferred from homology"/>
<sequence length="962" mass="108639">MRRKTIATYTVISILLCFSCLFIVSSSLELRIREYLILVRLFDNTNGHHWIRKDGWEDLVAVFHRAPNILNLLPEDTVPLSLADDEYDRLDENPFAFVDMLYTINDFWLPELYGVKFSNYTINSIYLMFKSELQNNNLTGDYPNYLYYVNNLLKLDLSNNSLSGKMETEALTYNNMASVNISRNHIRGPVPRLQNTAKTIDLSYNNFDGYLPKLVNTPNLTELNLSHNNITGTIPKFLFRQRLLESVDLSYNRFIGYIPSLTDSVIHTLIVRNNYLMDNITGSTILRSRTLKYFDGDNNYFTGSLSPRLFSFTLFTYISLRNNGIDGIIPSVVACMGDHIEFHTDINESLPCVPRIDEISTVSTKGGEITISGFDFGYQFNSYDIDIKLQNNVTSSFKRFLISNRRIAVNVPPGHGRHNLTLTFRNATIIKEYSYKFPYIIEISSVTPKEGGRITMIGDNFDRELAKQVLPQVEIGGARCIDVEVVSDKEVHCSLGPSNIKTPAAINITVGDLSAISKVQFFYSPIDGDLECSLPCNKHGSINITSKTIDLSNTTNVRLGDYFEPCVNLTVKNIDGIVYVNCIAPYGNGLKHPVYVTTNSITYHNDCLSFNPPKIERIAGADYFKGGIVKIYGKYLESEVDQVNITIGDQNFASGFIQIQIDSTELSLQSESLYNPGSHSVRNDSRPPGGLKVLGGQRNQTRKEFYLHKQPDAAPVVEVSQVAGLRWWTSYFYDVKLFGRVTQRAVLDNTITPVQAGIRTPKNDRFLFHFDYTLDSYDQKLLLAARLFHRPQPQATSVRGDMRCACDSGHRCTADLSDASGGTSQQAEYATEQDDHVEGCLYAGDDIGISAVLPELPREHHRRTDNRQSWQSYMSAELDTPAAQSEMSDSNYMSYIHSNLNKTLIDVVDVQWSQDSLPPNEYIKPLSIETLSDAFNEMMNSNTSVQNHKEEKWNDLGLNDLS</sequence>
<organism evidence="13 14">
    <name type="scientific">Heterostelium pallidum (strain ATCC 26659 / Pp 5 / PN500)</name>
    <name type="common">Cellular slime mold</name>
    <name type="synonym">Polysphondylium pallidum</name>
    <dbReference type="NCBI Taxonomy" id="670386"/>
    <lineage>
        <taxon>Eukaryota</taxon>
        <taxon>Amoebozoa</taxon>
        <taxon>Evosea</taxon>
        <taxon>Eumycetozoa</taxon>
        <taxon>Dictyostelia</taxon>
        <taxon>Acytosteliales</taxon>
        <taxon>Acytosteliaceae</taxon>
        <taxon>Heterostelium</taxon>
    </lineage>
</organism>
<dbReference type="PANTHER" id="PTHR48062:SF52">
    <property type="entry name" value="RECEPTOR-LIKE PROTEIN 8-RELATED"/>
    <property type="match status" value="1"/>
</dbReference>
<dbReference type="InterPro" id="IPR002909">
    <property type="entry name" value="IPT_dom"/>
</dbReference>
<dbReference type="Proteomes" id="UP000001396">
    <property type="component" value="Unassembled WGS sequence"/>
</dbReference>
<dbReference type="GO" id="GO:0012505">
    <property type="term" value="C:endomembrane system"/>
    <property type="evidence" value="ECO:0007669"/>
    <property type="project" value="UniProtKB-SubCell"/>
</dbReference>
<dbReference type="AlphaFoldDB" id="D3AYC2"/>
<dbReference type="PANTHER" id="PTHR48062">
    <property type="entry name" value="RECEPTOR-LIKE PROTEIN 14"/>
    <property type="match status" value="1"/>
</dbReference>
<dbReference type="Gene3D" id="3.80.10.10">
    <property type="entry name" value="Ribonuclease Inhibitor"/>
    <property type="match status" value="1"/>
</dbReference>
<dbReference type="CDD" id="cd00603">
    <property type="entry name" value="IPT_PCSR"/>
    <property type="match status" value="1"/>
</dbReference>
<dbReference type="InterPro" id="IPR032675">
    <property type="entry name" value="LRR_dom_sf"/>
</dbReference>
<keyword evidence="14" id="KW-1185">Reference proteome</keyword>
<dbReference type="GeneID" id="31356712"/>
<dbReference type="EMBL" id="ADBJ01000004">
    <property type="protein sequence ID" value="EFA85949.1"/>
    <property type="molecule type" value="Genomic_DNA"/>
</dbReference>
<evidence type="ECO:0000256" key="6">
    <source>
        <dbReference type="ARBA" id="ARBA00022729"/>
    </source>
</evidence>
<dbReference type="Pfam" id="PF01833">
    <property type="entry name" value="TIG"/>
    <property type="match status" value="2"/>
</dbReference>
<dbReference type="GO" id="GO:0005886">
    <property type="term" value="C:plasma membrane"/>
    <property type="evidence" value="ECO:0007669"/>
    <property type="project" value="UniProtKB-SubCell"/>
</dbReference>
<name>D3AYC2_HETP5</name>
<dbReference type="Gene3D" id="2.60.40.10">
    <property type="entry name" value="Immunoglobulins"/>
    <property type="match status" value="1"/>
</dbReference>
<keyword evidence="6" id="KW-0732">Signal</keyword>
<protein>
    <submittedName>
        <fullName evidence="13">Leucine-rich repeat-containing protein</fullName>
    </submittedName>
</protein>